<comment type="caution">
    <text evidence="2">The sequence shown here is derived from an EMBL/GenBank/DDBJ whole genome shotgun (WGS) entry which is preliminary data.</text>
</comment>
<accession>A0ABW4SKM8</accession>
<organism evidence="2 3">
    <name type="scientific">Sporosarcina siberiensis</name>
    <dbReference type="NCBI Taxonomy" id="1365606"/>
    <lineage>
        <taxon>Bacteria</taxon>
        <taxon>Bacillati</taxon>
        <taxon>Bacillota</taxon>
        <taxon>Bacilli</taxon>
        <taxon>Bacillales</taxon>
        <taxon>Caryophanaceae</taxon>
        <taxon>Sporosarcina</taxon>
    </lineage>
</organism>
<reference evidence="3" key="1">
    <citation type="journal article" date="2019" name="Int. J. Syst. Evol. Microbiol.">
        <title>The Global Catalogue of Microorganisms (GCM) 10K type strain sequencing project: providing services to taxonomists for standard genome sequencing and annotation.</title>
        <authorList>
            <consortium name="The Broad Institute Genomics Platform"/>
            <consortium name="The Broad Institute Genome Sequencing Center for Infectious Disease"/>
            <person name="Wu L."/>
            <person name="Ma J."/>
        </authorList>
    </citation>
    <scope>NUCLEOTIDE SEQUENCE [LARGE SCALE GENOMIC DNA]</scope>
    <source>
        <strain evidence="3">CGMCC 4.7177</strain>
    </source>
</reference>
<dbReference type="Gene3D" id="2.40.50.180">
    <property type="entry name" value="CheA-289, Domain 4"/>
    <property type="match status" value="1"/>
</dbReference>
<dbReference type="Gene3D" id="2.30.30.40">
    <property type="entry name" value="SH3 Domains"/>
    <property type="match status" value="1"/>
</dbReference>
<evidence type="ECO:0000259" key="1">
    <source>
        <dbReference type="PROSITE" id="PS50851"/>
    </source>
</evidence>
<dbReference type="RefSeq" id="WP_381538848.1">
    <property type="nucleotide sequence ID" value="NZ_JBHUGI010000032.1"/>
</dbReference>
<dbReference type="InterPro" id="IPR002545">
    <property type="entry name" value="CheW-lke_dom"/>
</dbReference>
<evidence type="ECO:0000313" key="3">
    <source>
        <dbReference type="Proteomes" id="UP001597218"/>
    </source>
</evidence>
<dbReference type="InterPro" id="IPR036061">
    <property type="entry name" value="CheW-like_dom_sf"/>
</dbReference>
<dbReference type="PANTHER" id="PTHR47233:SF3">
    <property type="entry name" value="CHEMOTAXIS PROTEIN CHEV"/>
    <property type="match status" value="1"/>
</dbReference>
<proteinExistence type="predicted"/>
<dbReference type="Pfam" id="PF01584">
    <property type="entry name" value="CheW"/>
    <property type="match status" value="1"/>
</dbReference>
<dbReference type="PANTHER" id="PTHR47233">
    <property type="entry name" value="CHEMOTAXIS PROTEIN CHEV"/>
    <property type="match status" value="1"/>
</dbReference>
<dbReference type="PROSITE" id="PS50851">
    <property type="entry name" value="CHEW"/>
    <property type="match status" value="1"/>
</dbReference>
<dbReference type="Proteomes" id="UP001597218">
    <property type="component" value="Unassembled WGS sequence"/>
</dbReference>
<name>A0ABW4SKM8_9BACL</name>
<sequence length="152" mass="16990">MNIVQKVSLKLEVFEFVEFRVEKSKFGINIKHVREIIEPIPVTVIPHSHAFVEGIIQLRGDVIPVIDFKKVIGVPGESADSEAKYIISEFNGITVALDVTAVTQIERINYSEIEAASDMYEGSTVPVTGVIKRDDGMILLVDFEKIIAEQFK</sequence>
<keyword evidence="3" id="KW-1185">Reference proteome</keyword>
<protein>
    <submittedName>
        <fullName evidence="2">Chemotaxis protein CheW</fullName>
    </submittedName>
</protein>
<feature type="domain" description="CheW-like" evidence="1">
    <location>
        <begin position="13"/>
        <end position="152"/>
    </location>
</feature>
<dbReference type="SUPFAM" id="SSF50341">
    <property type="entry name" value="CheW-like"/>
    <property type="match status" value="1"/>
</dbReference>
<gene>
    <name evidence="2" type="ORF">ACFSFY_13495</name>
</gene>
<dbReference type="SMART" id="SM00260">
    <property type="entry name" value="CheW"/>
    <property type="match status" value="1"/>
</dbReference>
<evidence type="ECO:0000313" key="2">
    <source>
        <dbReference type="EMBL" id="MFD1929052.1"/>
    </source>
</evidence>
<dbReference type="EMBL" id="JBHUGI010000032">
    <property type="protein sequence ID" value="MFD1929052.1"/>
    <property type="molecule type" value="Genomic_DNA"/>
</dbReference>